<evidence type="ECO:0000256" key="2">
    <source>
        <dbReference type="ARBA" id="ARBA00023315"/>
    </source>
</evidence>
<evidence type="ECO:0000313" key="5">
    <source>
        <dbReference type="Proteomes" id="UP000272481"/>
    </source>
</evidence>
<dbReference type="PANTHER" id="PTHR43420:SF12">
    <property type="entry name" value="N-ACETYLTRANSFERASE DOMAIN-CONTAINING PROTEIN"/>
    <property type="match status" value="1"/>
</dbReference>
<dbReference type="InterPro" id="IPR016181">
    <property type="entry name" value="Acyl_CoA_acyltransferase"/>
</dbReference>
<dbReference type="Pfam" id="PF00583">
    <property type="entry name" value="Acetyltransf_1"/>
    <property type="match status" value="1"/>
</dbReference>
<protein>
    <submittedName>
        <fullName evidence="4">GNAT family N-acetyltransferase</fullName>
    </submittedName>
</protein>
<evidence type="ECO:0000259" key="3">
    <source>
        <dbReference type="PROSITE" id="PS51186"/>
    </source>
</evidence>
<dbReference type="SUPFAM" id="SSF55729">
    <property type="entry name" value="Acyl-CoA N-acyltransferases (Nat)"/>
    <property type="match status" value="1"/>
</dbReference>
<dbReference type="EMBL" id="RWGW01000006">
    <property type="protein sequence ID" value="RSK34963.1"/>
    <property type="molecule type" value="Genomic_DNA"/>
</dbReference>
<dbReference type="PANTHER" id="PTHR43420">
    <property type="entry name" value="ACETYLTRANSFERASE"/>
    <property type="match status" value="1"/>
</dbReference>
<dbReference type="Proteomes" id="UP000272481">
    <property type="component" value="Unassembled WGS sequence"/>
</dbReference>
<dbReference type="PROSITE" id="PS51186">
    <property type="entry name" value="GNAT"/>
    <property type="match status" value="1"/>
</dbReference>
<keyword evidence="1" id="KW-0808">Transferase</keyword>
<reference evidence="4 5" key="1">
    <citation type="submission" date="2018-12" db="EMBL/GenBank/DDBJ databases">
        <title>Comparitive functional genomics of dry heat resistant strains isolated from the viking spacecraft.</title>
        <authorList>
            <person name="Seuylemezian A."/>
            <person name="Vaishampayan P."/>
        </authorList>
    </citation>
    <scope>NUCLEOTIDE SEQUENCE [LARGE SCALE GENOMIC DNA]</scope>
    <source>
        <strain evidence="4 5">M6-11</strain>
    </source>
</reference>
<accession>A0ABX9ZFE2</accession>
<organism evidence="4 5">
    <name type="scientific">Bhargavaea beijingensis</name>
    <dbReference type="NCBI Taxonomy" id="426756"/>
    <lineage>
        <taxon>Bacteria</taxon>
        <taxon>Bacillati</taxon>
        <taxon>Bacillota</taxon>
        <taxon>Bacilli</taxon>
        <taxon>Bacillales</taxon>
        <taxon>Caryophanaceae</taxon>
        <taxon>Bhargavaea</taxon>
    </lineage>
</organism>
<sequence length="249" mass="29446">MHTRILLKVFGCFHKIERGDNHEKCGYCFFIHGTWRSYSNVTSNKLRRSYMKIRDYREEDQASWLRCRVLSFMDSSYFDDVQRDREKYDNPVIQIVAVDHNGVVGFLDCEYEEKQGDVCYFKGDRGGVIWHMGLLPDYRGQGLATAMWHAAKKRLKENHVHRVEVWTQDDLEATRWYLKQGFVFKEAYLNAYLKGSLGDPTLKKFLNLQDCGDIFGIRSLNFEAPIERKEELADICYRLHEVRVYEAEL</sequence>
<dbReference type="Gene3D" id="3.40.630.30">
    <property type="match status" value="1"/>
</dbReference>
<evidence type="ECO:0000256" key="1">
    <source>
        <dbReference type="ARBA" id="ARBA00022679"/>
    </source>
</evidence>
<dbReference type="CDD" id="cd04301">
    <property type="entry name" value="NAT_SF"/>
    <property type="match status" value="1"/>
</dbReference>
<evidence type="ECO:0000313" key="4">
    <source>
        <dbReference type="EMBL" id="RSK34963.1"/>
    </source>
</evidence>
<proteinExistence type="predicted"/>
<comment type="caution">
    <text evidence="4">The sequence shown here is derived from an EMBL/GenBank/DDBJ whole genome shotgun (WGS) entry which is preliminary data.</text>
</comment>
<keyword evidence="5" id="KW-1185">Reference proteome</keyword>
<dbReference type="InterPro" id="IPR000182">
    <property type="entry name" value="GNAT_dom"/>
</dbReference>
<name>A0ABX9ZFE2_9BACL</name>
<dbReference type="InterPro" id="IPR050680">
    <property type="entry name" value="YpeA/RimI_acetyltransf"/>
</dbReference>
<feature type="domain" description="N-acetyltransferase" evidence="3">
    <location>
        <begin position="51"/>
        <end position="207"/>
    </location>
</feature>
<gene>
    <name evidence="4" type="ORF">EJA12_04615</name>
</gene>
<keyword evidence="2" id="KW-0012">Acyltransferase</keyword>